<organism evidence="1 2">
    <name type="scientific">Bremerella alba</name>
    <dbReference type="NCBI Taxonomy" id="980252"/>
    <lineage>
        <taxon>Bacteria</taxon>
        <taxon>Pseudomonadati</taxon>
        <taxon>Planctomycetota</taxon>
        <taxon>Planctomycetia</taxon>
        <taxon>Pirellulales</taxon>
        <taxon>Pirellulaceae</taxon>
        <taxon>Bremerella</taxon>
    </lineage>
</organism>
<proteinExistence type="predicted"/>
<reference evidence="1 2" key="1">
    <citation type="submission" date="2020-05" db="EMBL/GenBank/DDBJ databases">
        <title>Bremerella alba sp. nov., a novel planctomycete isolated from the surface of the macroalga Fucus spiralis.</title>
        <authorList>
            <person name="Godinho O."/>
            <person name="Botelho R."/>
            <person name="Albuquerque L."/>
            <person name="Wiegand S."/>
            <person name="Da Costa M.S."/>
            <person name="Lobo-Da-Cunha A."/>
            <person name="Jogler C."/>
            <person name="Lage O.M."/>
        </authorList>
    </citation>
    <scope>NUCLEOTIDE SEQUENCE [LARGE SCALE GENOMIC DNA]</scope>
    <source>
        <strain evidence="1 2">FF15</strain>
    </source>
</reference>
<dbReference type="InterPro" id="IPR011486">
    <property type="entry name" value="BBP2"/>
</dbReference>
<accession>A0A7V8V4Z4</accession>
<comment type="caution">
    <text evidence="1">The sequence shown here is derived from an EMBL/GenBank/DDBJ whole genome shotgun (WGS) entry which is preliminary data.</text>
</comment>
<protein>
    <recommendedName>
        <fullName evidence="3">Porin</fullName>
    </recommendedName>
</protein>
<dbReference type="AlphaFoldDB" id="A0A7V8V4Z4"/>
<sequence length="485" mass="53302">MQNRPSQVCAALKPALATMKSNQITNIVASSILLAAVLASPVLAQSRTMASAPRVAANQVEQVSALMPASSVTLEMDDAMVASSSSCCGDAGCVECAGVCSAPCWNECDQWFVNGWLEQGFTGNPNADGGLIGPAGTNGPLIFNDQANEYMLNQLYLSFGREVSQDACTWDIGGRVDVLYGTDYYFIQSTGLETYDDNSQKWNSGNGPRDGGDAALYGLALPQFYVEANVPWGNGLNLKAGHFYTIMGYESVMAPENFFYSHSYMMQYGEPFTHTGILGSYPTSSCMTWYGGITRGWNTFEQPNGQVGFLGGFRWESPNEATKLSFTLHTGSEDPTGENNRTTYSLVFQQRINQCWTYVMEHNLGTEEYARLTTTSELATANWYGISNYLYYTVNPCLDLGARLEWFDDRDNARVFGLANDNIASGGNYYEFTLGANYHPASWFILRPEARWDYSDLSAPGINGAYDNGTSKNQFTIGFDLITMF</sequence>
<dbReference type="Pfam" id="PF07642">
    <property type="entry name" value="BBP2"/>
    <property type="match status" value="1"/>
</dbReference>
<evidence type="ECO:0000313" key="2">
    <source>
        <dbReference type="Proteomes" id="UP000551616"/>
    </source>
</evidence>
<keyword evidence="2" id="KW-1185">Reference proteome</keyword>
<name>A0A7V8V4Z4_9BACT</name>
<dbReference type="Proteomes" id="UP000551616">
    <property type="component" value="Unassembled WGS sequence"/>
</dbReference>
<dbReference type="EMBL" id="JABRWO010000005">
    <property type="protein sequence ID" value="MBA2115047.1"/>
    <property type="molecule type" value="Genomic_DNA"/>
</dbReference>
<evidence type="ECO:0000313" key="1">
    <source>
        <dbReference type="EMBL" id="MBA2115047.1"/>
    </source>
</evidence>
<gene>
    <name evidence="1" type="ORF">HOV93_22190</name>
</gene>
<evidence type="ECO:0008006" key="3">
    <source>
        <dbReference type="Google" id="ProtNLM"/>
    </source>
</evidence>